<dbReference type="Proteomes" id="UP000436088">
    <property type="component" value="Unassembled WGS sequence"/>
</dbReference>
<keyword evidence="2" id="KW-1185">Reference proteome</keyword>
<comment type="caution">
    <text evidence="1">The sequence shown here is derived from an EMBL/GenBank/DDBJ whole genome shotgun (WGS) entry which is preliminary data.</text>
</comment>
<evidence type="ECO:0000313" key="1">
    <source>
        <dbReference type="EMBL" id="KAE8657141.1"/>
    </source>
</evidence>
<sequence>MTMKPNPQCSNTACLERQKEYILAKPARDAATKAKMEAEASAVAAAGDVPLHVDNERNISVVDDNEQEECISFLCSVLNILQVLYTKFLELIRPVAWAQFPYQIKNSRLSCSSPHDALPEGLTHELPSADGFQKLQPSEATDTTIDDLEDLQRQLDALNAD</sequence>
<dbReference type="AlphaFoldDB" id="A0A6A2WGX2"/>
<reference evidence="1" key="1">
    <citation type="submission" date="2019-09" db="EMBL/GenBank/DDBJ databases">
        <title>Draft genome information of white flower Hibiscus syriacus.</title>
        <authorList>
            <person name="Kim Y.-M."/>
        </authorList>
    </citation>
    <scope>NUCLEOTIDE SEQUENCE [LARGE SCALE GENOMIC DNA]</scope>
    <source>
        <strain evidence="1">YM2019G1</strain>
    </source>
</reference>
<gene>
    <name evidence="1" type="ORF">F3Y22_tig00116996pilonHSYRG00042</name>
</gene>
<evidence type="ECO:0000313" key="2">
    <source>
        <dbReference type="Proteomes" id="UP000436088"/>
    </source>
</evidence>
<proteinExistence type="predicted"/>
<name>A0A6A2WGX2_HIBSY</name>
<dbReference type="EMBL" id="VEPZ02001761">
    <property type="protein sequence ID" value="KAE8657141.1"/>
    <property type="molecule type" value="Genomic_DNA"/>
</dbReference>
<accession>A0A6A2WGX2</accession>
<organism evidence="1 2">
    <name type="scientific">Hibiscus syriacus</name>
    <name type="common">Rose of Sharon</name>
    <dbReference type="NCBI Taxonomy" id="106335"/>
    <lineage>
        <taxon>Eukaryota</taxon>
        <taxon>Viridiplantae</taxon>
        <taxon>Streptophyta</taxon>
        <taxon>Embryophyta</taxon>
        <taxon>Tracheophyta</taxon>
        <taxon>Spermatophyta</taxon>
        <taxon>Magnoliopsida</taxon>
        <taxon>eudicotyledons</taxon>
        <taxon>Gunneridae</taxon>
        <taxon>Pentapetalae</taxon>
        <taxon>rosids</taxon>
        <taxon>malvids</taxon>
        <taxon>Malvales</taxon>
        <taxon>Malvaceae</taxon>
        <taxon>Malvoideae</taxon>
        <taxon>Hibiscus</taxon>
    </lineage>
</organism>
<protein>
    <submittedName>
        <fullName evidence="1">Cytidine/deoxycytidylate deaminase family protein</fullName>
    </submittedName>
</protein>